<evidence type="ECO:0000313" key="3">
    <source>
        <dbReference type="EMBL" id="RDW62452.1"/>
    </source>
</evidence>
<keyword evidence="2" id="KW-0472">Membrane</keyword>
<feature type="compositionally biased region" description="Low complexity" evidence="1">
    <location>
        <begin position="154"/>
        <end position="177"/>
    </location>
</feature>
<evidence type="ECO:0000256" key="1">
    <source>
        <dbReference type="SAM" id="MobiDB-lite"/>
    </source>
</evidence>
<dbReference type="Proteomes" id="UP000256645">
    <property type="component" value="Unassembled WGS sequence"/>
</dbReference>
<sequence length="319" mass="33170">MPQQDTWQGLFPWKQSLPNATISPTLVVERQRRQIETDVSTCGFLNGNVSEPRTADPGFDCRVDTHNTLWGFCPVTVISATDCGLAGSCIDSHSCSGGCGLSGITGITTFTCTDSGNDFCSTALLTAGPDQTYAYIACAAAAATDHLFAEPTSTSTTSQISRSSSTFPSRTTSSSTTLDPLNKSQVTTSMSSSIPSFQLSSSPLSSSTSASASSSLANAASSAHGNNNNNGYVGAIVGAVIGGIAIICFAAIAVAVILRRHNRSNTSGATTVVLHPDKHTLIDNSEYPIKRSKSEHYKLRSGYGPIELPTIGGVAELPS</sequence>
<dbReference type="AlphaFoldDB" id="A0A3D8QKX8"/>
<protein>
    <submittedName>
        <fullName evidence="3">Uncharacterized protein</fullName>
    </submittedName>
</protein>
<feature type="transmembrane region" description="Helical" evidence="2">
    <location>
        <begin position="232"/>
        <end position="258"/>
    </location>
</feature>
<feature type="region of interest" description="Disordered" evidence="1">
    <location>
        <begin position="154"/>
        <end position="187"/>
    </location>
</feature>
<keyword evidence="2" id="KW-1133">Transmembrane helix</keyword>
<dbReference type="EMBL" id="PDLM01000014">
    <property type="protein sequence ID" value="RDW62452.1"/>
    <property type="molecule type" value="Genomic_DNA"/>
</dbReference>
<keyword evidence="4" id="KW-1185">Reference proteome</keyword>
<name>A0A3D8QKX8_9HELO</name>
<evidence type="ECO:0000313" key="4">
    <source>
        <dbReference type="Proteomes" id="UP000256645"/>
    </source>
</evidence>
<comment type="caution">
    <text evidence="3">The sequence shown here is derived from an EMBL/GenBank/DDBJ whole genome shotgun (WGS) entry which is preliminary data.</text>
</comment>
<dbReference type="OrthoDB" id="3547571at2759"/>
<reference evidence="3 4" key="1">
    <citation type="journal article" date="2018" name="IMA Fungus">
        <title>IMA Genome-F 9: Draft genome sequence of Annulohypoxylon stygium, Aspergillus mulundensis, Berkeleyomyces basicola (syn. Thielaviopsis basicola), Ceratocystis smalleyi, two Cercospora beticola strains, Coleophoma cylindrospora, Fusarium fracticaudum, Phialophora cf. hyalina, and Morchella septimelata.</title>
        <authorList>
            <person name="Wingfield B.D."/>
            <person name="Bills G.F."/>
            <person name="Dong Y."/>
            <person name="Huang W."/>
            <person name="Nel W.J."/>
            <person name="Swalarsk-Parry B.S."/>
            <person name="Vaghefi N."/>
            <person name="Wilken P.M."/>
            <person name="An Z."/>
            <person name="de Beer Z.W."/>
            <person name="De Vos L."/>
            <person name="Chen L."/>
            <person name="Duong T.A."/>
            <person name="Gao Y."/>
            <person name="Hammerbacher A."/>
            <person name="Kikkert J.R."/>
            <person name="Li Y."/>
            <person name="Li H."/>
            <person name="Li K."/>
            <person name="Li Q."/>
            <person name="Liu X."/>
            <person name="Ma X."/>
            <person name="Naidoo K."/>
            <person name="Pethybridge S.J."/>
            <person name="Sun J."/>
            <person name="Steenkamp E.T."/>
            <person name="van der Nest M.A."/>
            <person name="van Wyk S."/>
            <person name="Wingfield M.J."/>
            <person name="Xiong C."/>
            <person name="Yue Q."/>
            <person name="Zhang X."/>
        </authorList>
    </citation>
    <scope>NUCLEOTIDE SEQUENCE [LARGE SCALE GENOMIC DNA]</scope>
    <source>
        <strain evidence="3 4">BP6252</strain>
    </source>
</reference>
<gene>
    <name evidence="3" type="ORF">BP6252_11885</name>
</gene>
<accession>A0A3D8QKX8</accession>
<evidence type="ECO:0000256" key="2">
    <source>
        <dbReference type="SAM" id="Phobius"/>
    </source>
</evidence>
<proteinExistence type="predicted"/>
<feature type="compositionally biased region" description="Polar residues" evidence="1">
    <location>
        <begin position="178"/>
        <end position="187"/>
    </location>
</feature>
<keyword evidence="2" id="KW-0812">Transmembrane</keyword>
<organism evidence="3 4">
    <name type="scientific">Coleophoma cylindrospora</name>
    <dbReference type="NCBI Taxonomy" id="1849047"/>
    <lineage>
        <taxon>Eukaryota</taxon>
        <taxon>Fungi</taxon>
        <taxon>Dikarya</taxon>
        <taxon>Ascomycota</taxon>
        <taxon>Pezizomycotina</taxon>
        <taxon>Leotiomycetes</taxon>
        <taxon>Helotiales</taxon>
        <taxon>Dermateaceae</taxon>
        <taxon>Coleophoma</taxon>
    </lineage>
</organism>